<organism evidence="1 2">
    <name type="scientific">Muribaculum caecicola</name>
    <dbReference type="NCBI Taxonomy" id="3038144"/>
    <lineage>
        <taxon>Bacteria</taxon>
        <taxon>Pseudomonadati</taxon>
        <taxon>Bacteroidota</taxon>
        <taxon>Bacteroidia</taxon>
        <taxon>Bacteroidales</taxon>
        <taxon>Muribaculaceae</taxon>
        <taxon>Muribaculum</taxon>
    </lineage>
</organism>
<accession>A0AC61S2F3</accession>
<dbReference type="EMBL" id="SSTG01000264">
    <property type="protein sequence ID" value="THG39245.1"/>
    <property type="molecule type" value="Genomic_DNA"/>
</dbReference>
<keyword evidence="2" id="KW-1185">Reference proteome</keyword>
<gene>
    <name evidence="1" type="ORF">E5990_11270</name>
</gene>
<name>A0AC61S2F3_9BACT</name>
<evidence type="ECO:0000313" key="1">
    <source>
        <dbReference type="EMBL" id="THG39245.1"/>
    </source>
</evidence>
<sequence length="108" mass="12530">MRPEKIIGFYRTRFQIEFGIRDAKQFTGLQSQQTRDKARLDFAFNLSFTALNVCKEVIRKDYPDLSVAQFKRLMFESYLASTIISTCGKSPHLKIIQKINHRLAQLAA</sequence>
<dbReference type="Proteomes" id="UP000305401">
    <property type="component" value="Unassembled WGS sequence"/>
</dbReference>
<evidence type="ECO:0000313" key="2">
    <source>
        <dbReference type="Proteomes" id="UP000305401"/>
    </source>
</evidence>
<reference evidence="1" key="1">
    <citation type="submission" date="2019-04" db="EMBL/GenBank/DDBJ databases">
        <title>Microbes associate with the intestines of laboratory mice.</title>
        <authorList>
            <person name="Navarre W."/>
            <person name="Wong E."/>
            <person name="Huang K.C."/>
            <person name="Tropini C."/>
            <person name="Ng K."/>
            <person name="Yu B."/>
        </authorList>
    </citation>
    <scope>NUCLEOTIDE SEQUENCE</scope>
    <source>
        <strain evidence="1">NM86_A22</strain>
    </source>
</reference>
<proteinExistence type="predicted"/>
<comment type="caution">
    <text evidence="1">The sequence shown here is derived from an EMBL/GenBank/DDBJ whole genome shotgun (WGS) entry which is preliminary data.</text>
</comment>
<protein>
    <submittedName>
        <fullName evidence="1">Transposase</fullName>
    </submittedName>
</protein>